<dbReference type="Ensembl" id="ENSDCDT00010073461.1">
    <property type="protein sequence ID" value="ENSDCDP00010062661.1"/>
    <property type="gene ID" value="ENSDCDG00010034333.1"/>
</dbReference>
<evidence type="ECO:0000256" key="2">
    <source>
        <dbReference type="ARBA" id="ARBA00023157"/>
    </source>
</evidence>
<dbReference type="PANTHER" id="PTHR14002:SF60">
    <property type="entry name" value="ZP DOMAIN-CONTAINING PROTEIN"/>
    <property type="match status" value="1"/>
</dbReference>
<protein>
    <recommendedName>
        <fullName evidence="4">ZP domain-containing protein</fullName>
    </recommendedName>
</protein>
<keyword evidence="1 3" id="KW-0732">Signal</keyword>
<dbReference type="PANTHER" id="PTHR14002">
    <property type="entry name" value="ENDOGLIN/TGF-BETA RECEPTOR TYPE III"/>
    <property type="match status" value="1"/>
</dbReference>
<feature type="signal peptide" evidence="3">
    <location>
        <begin position="1"/>
        <end position="24"/>
    </location>
</feature>
<evidence type="ECO:0000313" key="6">
    <source>
        <dbReference type="Proteomes" id="UP000694580"/>
    </source>
</evidence>
<reference evidence="5" key="3">
    <citation type="submission" date="2025-09" db="UniProtKB">
        <authorList>
            <consortium name="Ensembl"/>
        </authorList>
    </citation>
    <scope>IDENTIFICATION</scope>
</reference>
<reference evidence="5 6" key="1">
    <citation type="submission" date="2020-06" db="EMBL/GenBank/DDBJ databases">
        <authorList>
            <consortium name="Wellcome Sanger Institute Data Sharing"/>
        </authorList>
    </citation>
    <scope>NUCLEOTIDE SEQUENCE [LARGE SCALE GENOMIC DNA]</scope>
</reference>
<organism evidence="5 6">
    <name type="scientific">Denticeps clupeoides</name>
    <name type="common">denticle herring</name>
    <dbReference type="NCBI Taxonomy" id="299321"/>
    <lineage>
        <taxon>Eukaryota</taxon>
        <taxon>Metazoa</taxon>
        <taxon>Chordata</taxon>
        <taxon>Craniata</taxon>
        <taxon>Vertebrata</taxon>
        <taxon>Euteleostomi</taxon>
        <taxon>Actinopterygii</taxon>
        <taxon>Neopterygii</taxon>
        <taxon>Teleostei</taxon>
        <taxon>Clupei</taxon>
        <taxon>Clupeiformes</taxon>
        <taxon>Denticipitoidei</taxon>
        <taxon>Denticipitidae</taxon>
        <taxon>Denticeps</taxon>
    </lineage>
</organism>
<proteinExistence type="predicted"/>
<keyword evidence="2" id="KW-1015">Disulfide bond</keyword>
<keyword evidence="6" id="KW-1185">Reference proteome</keyword>
<dbReference type="Pfam" id="PF00100">
    <property type="entry name" value="Zona_pellucida"/>
    <property type="match status" value="1"/>
</dbReference>
<sequence length="314" mass="35364">MPVLLYLDNFILLLFYLSEKGTFSHCLNKFIVGGVAKNFLVEYFGGNVTVVLNNGRCPVAESKTLYYFNVSSYPSHCGTRKRVNWTHIELSNNLTVTTTQKQIITRQDLRIVLKCIFPRIYLRKALTPVDQDWISSHTVVEYNASQILEVSMSLYGDDSFMYNYTSPPALTPDDILFFEVALQSQNSFTSGLILDVVSCWATESPDPQDATKGIFLRDGCPIDMTFQWLLGNGVGPKSRFALQMFHMPLALPFYVHCLTRICSPDEDCTTECPAKLYSKVRRDLRNTPSAVVSAGPLFIGASTDAVKIQRKFNV</sequence>
<evidence type="ECO:0000256" key="3">
    <source>
        <dbReference type="SAM" id="SignalP"/>
    </source>
</evidence>
<dbReference type="InterPro" id="IPR055355">
    <property type="entry name" value="ZP-C"/>
</dbReference>
<dbReference type="Gene3D" id="2.60.40.4100">
    <property type="entry name" value="Zona pellucida, ZP-C domain"/>
    <property type="match status" value="1"/>
</dbReference>
<dbReference type="AlphaFoldDB" id="A0AAY4EZD8"/>
<accession>A0AAY4EZD8</accession>
<evidence type="ECO:0000259" key="4">
    <source>
        <dbReference type="PROSITE" id="PS51034"/>
    </source>
</evidence>
<feature type="chain" id="PRO_5044211823" description="ZP domain-containing protein" evidence="3">
    <location>
        <begin position="25"/>
        <end position="314"/>
    </location>
</feature>
<dbReference type="Proteomes" id="UP000694580">
    <property type="component" value="Chromosome 15"/>
</dbReference>
<dbReference type="Gene3D" id="2.60.40.3210">
    <property type="entry name" value="Zona pellucida, ZP-N domain"/>
    <property type="match status" value="1"/>
</dbReference>
<evidence type="ECO:0000256" key="1">
    <source>
        <dbReference type="ARBA" id="ARBA00022729"/>
    </source>
</evidence>
<dbReference type="GeneTree" id="ENSGT00940000156038"/>
<reference evidence="5" key="2">
    <citation type="submission" date="2025-08" db="UniProtKB">
        <authorList>
            <consortium name="Ensembl"/>
        </authorList>
    </citation>
    <scope>IDENTIFICATION</scope>
</reference>
<dbReference type="InterPro" id="IPR001507">
    <property type="entry name" value="ZP_dom"/>
</dbReference>
<dbReference type="SMART" id="SM00241">
    <property type="entry name" value="ZP"/>
    <property type="match status" value="1"/>
</dbReference>
<dbReference type="InterPro" id="IPR042235">
    <property type="entry name" value="ZP-C_dom"/>
</dbReference>
<feature type="domain" description="ZP" evidence="4">
    <location>
        <begin position="25"/>
        <end position="279"/>
    </location>
</feature>
<name>A0AAY4EZD8_9TELE</name>
<dbReference type="PROSITE" id="PS51034">
    <property type="entry name" value="ZP_2"/>
    <property type="match status" value="1"/>
</dbReference>
<evidence type="ECO:0000313" key="5">
    <source>
        <dbReference type="Ensembl" id="ENSDCDP00010062661.1"/>
    </source>
</evidence>